<dbReference type="Pfam" id="PF00512">
    <property type="entry name" value="HisKA"/>
    <property type="match status" value="1"/>
</dbReference>
<dbReference type="SMART" id="SM00388">
    <property type="entry name" value="HisKA"/>
    <property type="match status" value="1"/>
</dbReference>
<dbReference type="InterPro" id="IPR003661">
    <property type="entry name" value="HisK_dim/P_dom"/>
</dbReference>
<dbReference type="InterPro" id="IPR036097">
    <property type="entry name" value="HisK_dim/P_sf"/>
</dbReference>
<dbReference type="InterPro" id="IPR052016">
    <property type="entry name" value="Bact_Sigma-Reg"/>
</dbReference>
<feature type="domain" description="PPM-type phosphatase" evidence="6">
    <location>
        <begin position="503"/>
        <end position="713"/>
    </location>
</feature>
<gene>
    <name evidence="8" type="ORF">GCM10010140_31210</name>
</gene>
<dbReference type="PANTHER" id="PTHR43156:SF2">
    <property type="entry name" value="STAGE II SPORULATION PROTEIN E"/>
    <property type="match status" value="1"/>
</dbReference>
<dbReference type="InterPro" id="IPR001932">
    <property type="entry name" value="PPM-type_phosphatase-like_dom"/>
</dbReference>
<evidence type="ECO:0000259" key="7">
    <source>
        <dbReference type="SMART" id="SM00388"/>
    </source>
</evidence>
<keyword evidence="9" id="KW-1185">Reference proteome</keyword>
<accession>A0ABQ2QV20</accession>
<comment type="caution">
    <text evidence="8">The sequence shown here is derived from an EMBL/GenBank/DDBJ whole genome shotgun (WGS) entry which is preliminary data.</text>
</comment>
<evidence type="ECO:0000256" key="3">
    <source>
        <dbReference type="ARBA" id="ARBA00012438"/>
    </source>
</evidence>
<dbReference type="Gene3D" id="3.30.450.20">
    <property type="entry name" value="PAS domain"/>
    <property type="match status" value="1"/>
</dbReference>
<proteinExistence type="predicted"/>
<evidence type="ECO:0000256" key="4">
    <source>
        <dbReference type="ARBA" id="ARBA00022801"/>
    </source>
</evidence>
<dbReference type="SUPFAM" id="SSF81606">
    <property type="entry name" value="PP2C-like"/>
    <property type="match status" value="1"/>
</dbReference>
<evidence type="ECO:0000256" key="2">
    <source>
        <dbReference type="ARBA" id="ARBA00004236"/>
    </source>
</evidence>
<dbReference type="RefSeq" id="WP_189247194.1">
    <property type="nucleotide sequence ID" value="NZ_BMQJ01000007.1"/>
</dbReference>
<evidence type="ECO:0000259" key="6">
    <source>
        <dbReference type="SMART" id="SM00331"/>
    </source>
</evidence>
<dbReference type="Proteomes" id="UP000611554">
    <property type="component" value="Unassembled WGS sequence"/>
</dbReference>
<dbReference type="PANTHER" id="PTHR43156">
    <property type="entry name" value="STAGE II SPORULATION PROTEIN E-RELATED"/>
    <property type="match status" value="1"/>
</dbReference>
<evidence type="ECO:0000313" key="8">
    <source>
        <dbReference type="EMBL" id="GGP98984.1"/>
    </source>
</evidence>
<comment type="subcellular location">
    <subcellularLocation>
        <location evidence="2">Cell membrane</location>
    </subcellularLocation>
</comment>
<comment type="catalytic activity">
    <reaction evidence="1">
        <text>ATP + protein L-histidine = ADP + protein N-phospho-L-histidine.</text>
        <dbReference type="EC" id="2.7.13.3"/>
    </reaction>
</comment>
<dbReference type="EC" id="2.7.13.3" evidence="3"/>
<dbReference type="Gene3D" id="3.60.40.10">
    <property type="entry name" value="PPM-type phosphatase domain"/>
    <property type="match status" value="1"/>
</dbReference>
<keyword evidence="4" id="KW-0378">Hydrolase</keyword>
<dbReference type="SUPFAM" id="SSF47384">
    <property type="entry name" value="Homodimeric domain of signal transducing histidine kinase"/>
    <property type="match status" value="1"/>
</dbReference>
<dbReference type="Gene3D" id="1.10.287.130">
    <property type="match status" value="1"/>
</dbReference>
<dbReference type="SMART" id="SM00331">
    <property type="entry name" value="PP2C_SIG"/>
    <property type="match status" value="1"/>
</dbReference>
<reference evidence="9" key="1">
    <citation type="journal article" date="2019" name="Int. J. Syst. Evol. Microbiol.">
        <title>The Global Catalogue of Microorganisms (GCM) 10K type strain sequencing project: providing services to taxonomists for standard genome sequencing and annotation.</title>
        <authorList>
            <consortium name="The Broad Institute Genomics Platform"/>
            <consortium name="The Broad Institute Genome Sequencing Center for Infectious Disease"/>
            <person name="Wu L."/>
            <person name="Ma J."/>
        </authorList>
    </citation>
    <scope>NUCLEOTIDE SEQUENCE [LARGE SCALE GENOMIC DNA]</scope>
    <source>
        <strain evidence="9">JCM 3115</strain>
    </source>
</reference>
<dbReference type="SUPFAM" id="SSF55781">
    <property type="entry name" value="GAF domain-like"/>
    <property type="match status" value="1"/>
</dbReference>
<dbReference type="Pfam" id="PF07228">
    <property type="entry name" value="SpoIIE"/>
    <property type="match status" value="1"/>
</dbReference>
<evidence type="ECO:0000313" key="9">
    <source>
        <dbReference type="Proteomes" id="UP000611554"/>
    </source>
</evidence>
<feature type="domain" description="Signal transduction histidine kinase dimerisation/phosphoacceptor" evidence="7">
    <location>
        <begin position="314"/>
        <end position="377"/>
    </location>
</feature>
<sequence length="718" mass="76549">MRAYGGEMGRRVREHDWAGTPLGSMERWPAVLRTAVDIVLSSRTQIVLFWGPEHIGVYNDAYVAAIGAKHPAALGRPAAETWPEIWDALGPLLDRVRESGEPFWDRDHPFLLERHGFLEQTYFDLSYDPVRLPDGTVGGVLCLVSEMTGRVLGERRTRALNRVGLAASGMTTRPDVAAAVVAALAGHGREDVPSALVYLLGDDGDLRLTTPRDTAPGRISAGDEPVAAARRAPVVAASGGRFGVPGPVIVLPLDSGTRFQGLLVCGVNPLLPVDESYREFFQALAESVSRALTAAEAHERERDRTRALAELDSAKTAFFANVSHELRTPLALILGPLEELLGRVRGILRPAEARSRHNRRLRELTEAALAINKASTAHEVLTLTERYGRLLADSPGAAVTLTSDGLVVTPPDGNAPGGTVTGEAVASGDASEGTVADRDAPEGTLAGGTVAGRAAVTGEPALDRLAQLALARLANLERLELEHRIATTLQLALLPEVPSAGDLRIAGRYLPGSDEAEVGGDWYDAIRISDDELMLVIGDVVGKGVEAAATMSRVRNALRAYAVEDPEPGRVLFRLNRMACGPGERMRSTVLCVRISRVTGYVRYAGAGHPPPLVCRAGGEPEYLDGALAPLIGVLPSIGFPASEARLGPGDRLLLYTDGIVEKRPTGILTGMDRLLTEAARTAGLDLEAQLESLLSLVEGVDNRDDVALLGFVHPVER</sequence>
<dbReference type="InterPro" id="IPR036457">
    <property type="entry name" value="PPM-type-like_dom_sf"/>
</dbReference>
<feature type="region of interest" description="Disordered" evidence="5">
    <location>
        <begin position="408"/>
        <end position="446"/>
    </location>
</feature>
<organism evidence="8 9">
    <name type="scientific">Streptosporangium pseudovulgare</name>
    <dbReference type="NCBI Taxonomy" id="35765"/>
    <lineage>
        <taxon>Bacteria</taxon>
        <taxon>Bacillati</taxon>
        <taxon>Actinomycetota</taxon>
        <taxon>Actinomycetes</taxon>
        <taxon>Streptosporangiales</taxon>
        <taxon>Streptosporangiaceae</taxon>
        <taxon>Streptosporangium</taxon>
    </lineage>
</organism>
<dbReference type="CDD" id="cd00082">
    <property type="entry name" value="HisKA"/>
    <property type="match status" value="1"/>
</dbReference>
<protein>
    <recommendedName>
        <fullName evidence="3">histidine kinase</fullName>
        <ecNumber evidence="3">2.7.13.3</ecNumber>
    </recommendedName>
</protein>
<evidence type="ECO:0000256" key="1">
    <source>
        <dbReference type="ARBA" id="ARBA00000085"/>
    </source>
</evidence>
<evidence type="ECO:0000256" key="5">
    <source>
        <dbReference type="SAM" id="MobiDB-lite"/>
    </source>
</evidence>
<dbReference type="EMBL" id="BMQJ01000007">
    <property type="protein sequence ID" value="GGP98984.1"/>
    <property type="molecule type" value="Genomic_DNA"/>
</dbReference>
<name>A0ABQ2QV20_9ACTN</name>